<dbReference type="AlphaFoldDB" id="A0A143QQY0"/>
<reference evidence="4 5" key="1">
    <citation type="journal article" date="2016" name="Genome Announc.">
        <title>Complete Genome and Plasmid Sequences for Rhodococcus fascians D188 and Draft Sequences for Rhodococcus Isolates PBTS 1 and PBTS 2.</title>
        <authorList>
            <person name="Stamler R.A."/>
            <person name="Vereecke D."/>
            <person name="Zhang Y."/>
            <person name="Schilkey F."/>
            <person name="Devitt N."/>
            <person name="Randall J.J."/>
        </authorList>
    </citation>
    <scope>NUCLEOTIDE SEQUENCE [LARGE SCALE GENOMIC DNA]</scope>
    <source>
        <strain evidence="4 5">PBTS2</strain>
    </source>
</reference>
<dbReference type="Proteomes" id="UP000076038">
    <property type="component" value="Chromosome"/>
</dbReference>
<dbReference type="PANTHER" id="PTHR43240:SF5">
    <property type="entry name" value="1,4-DIHYDROXY-2-NAPHTHOYL-COA THIOESTERASE 1"/>
    <property type="match status" value="1"/>
</dbReference>
<accession>A0A143QQY0</accession>
<dbReference type="Gene3D" id="3.10.129.10">
    <property type="entry name" value="Hotdog Thioesterase"/>
    <property type="match status" value="1"/>
</dbReference>
<dbReference type="InterPro" id="IPR003736">
    <property type="entry name" value="PAAI_dom"/>
</dbReference>
<dbReference type="EC" id="3.1.2.-" evidence="4"/>
<dbReference type="EMBL" id="CP015220">
    <property type="protein sequence ID" value="AMY25349.1"/>
    <property type="molecule type" value="Genomic_DNA"/>
</dbReference>
<protein>
    <submittedName>
        <fullName evidence="4">Putative esterase</fullName>
        <ecNumber evidence="4">3.1.2.-</ecNumber>
    </submittedName>
</protein>
<gene>
    <name evidence="4" type="ORF">A3Q41_04068</name>
</gene>
<dbReference type="RefSeq" id="WP_027497142.1">
    <property type="nucleotide sequence ID" value="NZ_CAKKLU010000005.1"/>
</dbReference>
<dbReference type="CDD" id="cd03443">
    <property type="entry name" value="PaaI_thioesterase"/>
    <property type="match status" value="1"/>
</dbReference>
<evidence type="ECO:0000313" key="4">
    <source>
        <dbReference type="EMBL" id="AMY25349.1"/>
    </source>
</evidence>
<dbReference type="KEGG" id="rhs:A3Q41_04068"/>
<dbReference type="OrthoDB" id="9798208at2"/>
<dbReference type="Pfam" id="PF03061">
    <property type="entry name" value="4HBT"/>
    <property type="match status" value="1"/>
</dbReference>
<dbReference type="PATRIC" id="fig|1653479.3.peg.4123"/>
<keyword evidence="2 4" id="KW-0378">Hydrolase</keyword>
<keyword evidence="5" id="KW-1185">Reference proteome</keyword>
<dbReference type="GO" id="GO:0061522">
    <property type="term" value="F:1,4-dihydroxy-2-naphthoyl-CoA thioesterase activity"/>
    <property type="evidence" value="ECO:0007669"/>
    <property type="project" value="TreeGrafter"/>
</dbReference>
<sequence>MTDSNGTTEASPFETLTPEQLTELCGRGFDGVVGLTYREVTGDVVRAEWDVTPQLHQPAGIMHGGVLCAVVESVASIGGSAWFGSRGHVVGVNNSTDFLRATRSGSLAAHGHPIHRGRTQQLWQVDISDEGGRLVAQGKVRLANIENTARLGQ</sequence>
<dbReference type="PANTHER" id="PTHR43240">
    <property type="entry name" value="1,4-DIHYDROXY-2-NAPHTHOYL-COA THIOESTERASE 1"/>
    <property type="match status" value="1"/>
</dbReference>
<dbReference type="NCBIfam" id="TIGR00369">
    <property type="entry name" value="unchar_dom_1"/>
    <property type="match status" value="1"/>
</dbReference>
<accession>A0A260TJK1</accession>
<evidence type="ECO:0000313" key="5">
    <source>
        <dbReference type="Proteomes" id="UP000076038"/>
    </source>
</evidence>
<evidence type="ECO:0000256" key="1">
    <source>
        <dbReference type="ARBA" id="ARBA00008324"/>
    </source>
</evidence>
<dbReference type="InterPro" id="IPR006683">
    <property type="entry name" value="Thioestr_dom"/>
</dbReference>
<organism evidence="4 5">
    <name type="scientific">Rhodococcoides fascians</name>
    <name type="common">Rhodococcus fascians</name>
    <dbReference type="NCBI Taxonomy" id="1828"/>
    <lineage>
        <taxon>Bacteria</taxon>
        <taxon>Bacillati</taxon>
        <taxon>Actinomycetota</taxon>
        <taxon>Actinomycetes</taxon>
        <taxon>Mycobacteriales</taxon>
        <taxon>Nocardiaceae</taxon>
        <taxon>Rhodococcoides</taxon>
    </lineage>
</organism>
<dbReference type="SUPFAM" id="SSF54637">
    <property type="entry name" value="Thioesterase/thiol ester dehydrase-isomerase"/>
    <property type="match status" value="1"/>
</dbReference>
<evidence type="ECO:0000256" key="2">
    <source>
        <dbReference type="ARBA" id="ARBA00022801"/>
    </source>
</evidence>
<evidence type="ECO:0000259" key="3">
    <source>
        <dbReference type="Pfam" id="PF03061"/>
    </source>
</evidence>
<proteinExistence type="inferred from homology"/>
<feature type="domain" description="Thioesterase" evidence="3">
    <location>
        <begin position="60"/>
        <end position="136"/>
    </location>
</feature>
<name>A0A143QQY0_RHOFA</name>
<reference evidence="5" key="2">
    <citation type="submission" date="2016-04" db="EMBL/GenBank/DDBJ databases">
        <title>Complete Genome and Plasmid Sequences for Rhodococcus fascians D188 and Draft Sequences for Rhodococcus spp. Isolates PBTS 1 and PBTS 2.</title>
        <authorList>
            <person name="Stamer R."/>
            <person name="Vereecke D."/>
            <person name="Zhang Y."/>
            <person name="Schilkey F."/>
            <person name="Devitt N."/>
            <person name="Randall J."/>
        </authorList>
    </citation>
    <scope>NUCLEOTIDE SEQUENCE [LARGE SCALE GENOMIC DNA]</scope>
    <source>
        <strain evidence="5">PBTS2</strain>
    </source>
</reference>
<dbReference type="InterPro" id="IPR029069">
    <property type="entry name" value="HotDog_dom_sf"/>
</dbReference>
<comment type="similarity">
    <text evidence="1">Belongs to the thioesterase PaaI family.</text>
</comment>
<dbReference type="GO" id="GO:0005829">
    <property type="term" value="C:cytosol"/>
    <property type="evidence" value="ECO:0007669"/>
    <property type="project" value="TreeGrafter"/>
</dbReference>